<dbReference type="AlphaFoldDB" id="A0A0D0Q5D8"/>
<dbReference type="PANTHER" id="PTHR46825">
    <property type="entry name" value="D-ALANYL-D-ALANINE-CARBOXYPEPTIDASE/ENDOPEPTIDASE AMPH"/>
    <property type="match status" value="1"/>
</dbReference>
<keyword evidence="3" id="KW-1185">Reference proteome</keyword>
<accession>A0A0D0Q5D8</accession>
<protein>
    <recommendedName>
        <fullName evidence="1">Beta-lactamase-related domain-containing protein</fullName>
    </recommendedName>
</protein>
<reference evidence="2 3" key="1">
    <citation type="submission" date="2015-02" db="EMBL/GenBank/DDBJ databases">
        <title>Draft genome sequence of Kitasatospora griseola MF730-N6, a bafilomycin, terpentecin and satosporin producer.</title>
        <authorList>
            <person name="Arens J.C."/>
            <person name="Haltli B."/>
            <person name="Kerr R.G."/>
        </authorList>
    </citation>
    <scope>NUCLEOTIDE SEQUENCE [LARGE SCALE GENOMIC DNA]</scope>
    <source>
        <strain evidence="2 3">MF730-N6</strain>
    </source>
</reference>
<dbReference type="PANTHER" id="PTHR46825:SF9">
    <property type="entry name" value="BETA-LACTAMASE-RELATED DOMAIN-CONTAINING PROTEIN"/>
    <property type="match status" value="1"/>
</dbReference>
<dbReference type="InterPro" id="IPR050491">
    <property type="entry name" value="AmpC-like"/>
</dbReference>
<dbReference type="InterPro" id="IPR012338">
    <property type="entry name" value="Beta-lactam/transpept-like"/>
</dbReference>
<name>A0A0D0Q5D8_KITGR</name>
<dbReference type="PATRIC" id="fig|2064.6.peg.181"/>
<dbReference type="EMBL" id="JXZB01000001">
    <property type="protein sequence ID" value="KIQ66248.1"/>
    <property type="molecule type" value="Genomic_DNA"/>
</dbReference>
<feature type="domain" description="Beta-lactamase-related" evidence="1">
    <location>
        <begin position="8"/>
        <end position="307"/>
    </location>
</feature>
<evidence type="ECO:0000313" key="3">
    <source>
        <dbReference type="Proteomes" id="UP000032066"/>
    </source>
</evidence>
<dbReference type="STRING" id="2064.TR51_00810"/>
<dbReference type="OrthoDB" id="3863176at2"/>
<dbReference type="Pfam" id="PF00144">
    <property type="entry name" value="Beta-lactamase"/>
    <property type="match status" value="1"/>
</dbReference>
<proteinExistence type="predicted"/>
<gene>
    <name evidence="2" type="ORF">TR51_00810</name>
</gene>
<evidence type="ECO:0000259" key="1">
    <source>
        <dbReference type="Pfam" id="PF00144"/>
    </source>
</evidence>
<organism evidence="2 3">
    <name type="scientific">Kitasatospora griseola</name>
    <name type="common">Streptomyces griseolosporeus</name>
    <dbReference type="NCBI Taxonomy" id="2064"/>
    <lineage>
        <taxon>Bacteria</taxon>
        <taxon>Bacillati</taxon>
        <taxon>Actinomycetota</taxon>
        <taxon>Actinomycetes</taxon>
        <taxon>Kitasatosporales</taxon>
        <taxon>Streptomycetaceae</taxon>
        <taxon>Kitasatospora</taxon>
    </lineage>
</organism>
<dbReference type="SUPFAM" id="SSF56601">
    <property type="entry name" value="beta-lactamase/transpeptidase-like"/>
    <property type="match status" value="1"/>
</dbReference>
<dbReference type="Proteomes" id="UP000032066">
    <property type="component" value="Unassembled WGS sequence"/>
</dbReference>
<comment type="caution">
    <text evidence="2">The sequence shown here is derived from an EMBL/GenBank/DDBJ whole genome shotgun (WGS) entry which is preliminary data.</text>
</comment>
<sequence>MSVLDGLDEVCEQALAAHGCPSVSVAVAQGQELVFARAYGLADVAGGRAATPETAYGLASITKAFTAVAVCLAADRGLLDLDAPVPGSHPWATVPTPRQLMQHRGGFPAYYDFHYGDEPSPIDPAAYLRQVRTPGSDFEYSNLGYGQLGELLEQVSGQSLRTHLRTHVAEPLGLTSFELGDVHPGPAPVARRYTPDGRTYPDCHSSHLAAGSGWATAGDIALFARRSAGLLRPATAAAVLDGPAITDRLDYGLGRMVQREGGSVISSHGGGMGGVSTMMIDLPDREVSFAVLTNSTDKSARNAVVRHLMDAVAPEFDSGHLQPVTERARDFTLAPGGWAGRIETPDGEIPLRLDVLTDRQVRVALADLPPVTVPAAASHRWDVRLAADLQLPTVDARLNSPSFGLELRTDGDGLTGFAIAYKDGDREGLLGPYLVHPCRLLPVG</sequence>
<dbReference type="RefSeq" id="WP_043907307.1">
    <property type="nucleotide sequence ID" value="NZ_JXZB01000001.1"/>
</dbReference>
<dbReference type="Gene3D" id="3.40.710.10">
    <property type="entry name" value="DD-peptidase/beta-lactamase superfamily"/>
    <property type="match status" value="1"/>
</dbReference>
<dbReference type="InterPro" id="IPR001466">
    <property type="entry name" value="Beta-lactam-related"/>
</dbReference>
<evidence type="ECO:0000313" key="2">
    <source>
        <dbReference type="EMBL" id="KIQ66248.1"/>
    </source>
</evidence>